<dbReference type="AlphaFoldDB" id="A0A8H7CEA8"/>
<comment type="caution">
    <text evidence="2">The sequence shown here is derived from an EMBL/GenBank/DDBJ whole genome shotgun (WGS) entry which is preliminary data.</text>
</comment>
<keyword evidence="1" id="KW-0812">Transmembrane</keyword>
<evidence type="ECO:0000313" key="3">
    <source>
        <dbReference type="Proteomes" id="UP000620124"/>
    </source>
</evidence>
<keyword evidence="1" id="KW-0472">Membrane</keyword>
<feature type="transmembrane region" description="Helical" evidence="1">
    <location>
        <begin position="20"/>
        <end position="43"/>
    </location>
</feature>
<dbReference type="Proteomes" id="UP000620124">
    <property type="component" value="Unassembled WGS sequence"/>
</dbReference>
<gene>
    <name evidence="2" type="ORF">MVEN_02347900</name>
</gene>
<feature type="transmembrane region" description="Helical" evidence="1">
    <location>
        <begin position="219"/>
        <end position="239"/>
    </location>
</feature>
<protein>
    <submittedName>
        <fullName evidence="2">Uncharacterized protein</fullName>
    </submittedName>
</protein>
<name>A0A8H7CEA8_9AGAR</name>
<sequence>MQYNVHSGAFDSHWYFMINHLLQTAVSLLLYSIYINLFLFSLHTLSRRKAVGTKLLIVASCIMAVVSSAQMALDVAINVAEARLLQQIVHLQISEHSLMTVPLWTSTLLVLQTAQRIIFAMNNFLTDAFFLYRCYIIWGFQKKPLILPGLLMLATLVMGIFSFTARNADTAADSRISYSLAVATNLVLTALTAGRILWIRREASHVLVENAFRSRYNRAIGVILESGMIYCLAVIFLVIGDSLNVEILSIGFGIAQQLLNIIPTFTLVYIGLSNTNTAGSSHNVISNYTPSRSAMHTVYSSGPSSAPAVLYITKVETEGREMESV</sequence>
<keyword evidence="1" id="KW-1133">Transmembrane helix</keyword>
<feature type="transmembrane region" description="Helical" evidence="1">
    <location>
        <begin position="145"/>
        <end position="164"/>
    </location>
</feature>
<feature type="transmembrane region" description="Helical" evidence="1">
    <location>
        <begin position="55"/>
        <end position="73"/>
    </location>
</feature>
<organism evidence="2 3">
    <name type="scientific">Mycena venus</name>
    <dbReference type="NCBI Taxonomy" id="2733690"/>
    <lineage>
        <taxon>Eukaryota</taxon>
        <taxon>Fungi</taxon>
        <taxon>Dikarya</taxon>
        <taxon>Basidiomycota</taxon>
        <taxon>Agaricomycotina</taxon>
        <taxon>Agaricomycetes</taxon>
        <taxon>Agaricomycetidae</taxon>
        <taxon>Agaricales</taxon>
        <taxon>Marasmiineae</taxon>
        <taxon>Mycenaceae</taxon>
        <taxon>Mycena</taxon>
    </lineage>
</organism>
<feature type="transmembrane region" description="Helical" evidence="1">
    <location>
        <begin position="251"/>
        <end position="272"/>
    </location>
</feature>
<reference evidence="2" key="1">
    <citation type="submission" date="2020-05" db="EMBL/GenBank/DDBJ databases">
        <title>Mycena genomes resolve the evolution of fungal bioluminescence.</title>
        <authorList>
            <person name="Tsai I.J."/>
        </authorList>
    </citation>
    <scope>NUCLEOTIDE SEQUENCE</scope>
    <source>
        <strain evidence="2">CCC161011</strain>
    </source>
</reference>
<keyword evidence="3" id="KW-1185">Reference proteome</keyword>
<proteinExistence type="predicted"/>
<dbReference type="EMBL" id="JACAZI010000029">
    <property type="protein sequence ID" value="KAF7333326.1"/>
    <property type="molecule type" value="Genomic_DNA"/>
</dbReference>
<accession>A0A8H7CEA8</accession>
<evidence type="ECO:0000313" key="2">
    <source>
        <dbReference type="EMBL" id="KAF7333326.1"/>
    </source>
</evidence>
<feature type="transmembrane region" description="Helical" evidence="1">
    <location>
        <begin position="176"/>
        <end position="198"/>
    </location>
</feature>
<evidence type="ECO:0000256" key="1">
    <source>
        <dbReference type="SAM" id="Phobius"/>
    </source>
</evidence>
<dbReference type="OrthoDB" id="3019750at2759"/>
<feature type="transmembrane region" description="Helical" evidence="1">
    <location>
        <begin position="117"/>
        <end position="138"/>
    </location>
</feature>